<dbReference type="GO" id="GO:0016787">
    <property type="term" value="F:hydrolase activity"/>
    <property type="evidence" value="ECO:0007669"/>
    <property type="project" value="UniProtKB-KW"/>
</dbReference>
<organism evidence="2 3">
    <name type="scientific">Pseudonocardia alaniniphila</name>
    <dbReference type="NCBI Taxonomy" id="75291"/>
    <lineage>
        <taxon>Bacteria</taxon>
        <taxon>Bacillati</taxon>
        <taxon>Actinomycetota</taxon>
        <taxon>Actinomycetes</taxon>
        <taxon>Pseudonocardiales</taxon>
        <taxon>Pseudonocardiaceae</taxon>
        <taxon>Pseudonocardia</taxon>
    </lineage>
</organism>
<dbReference type="Pfam" id="PF12697">
    <property type="entry name" value="Abhydrolase_6"/>
    <property type="match status" value="1"/>
</dbReference>
<comment type="caution">
    <text evidence="2">The sequence shown here is derived from an EMBL/GenBank/DDBJ whole genome shotgun (WGS) entry which is preliminary data.</text>
</comment>
<sequence>MQELRAVAIRLALVFCAIGLAGVAVPGVVLALAPAVAAEPDCRRTEFTATRVPLVVSTPARVSGELCAAPRDRVVHLLVPGATYNSSYWDFPYQPERYSYVRAMRAAGIATFRLDRLGTGESNRPASVEMSLLSHAEVVRQLVPALRTGLIGGQSFEKVVIVGHSFGTLVTYAAVGSEPDLVDGVIATGVSRGPDLPGLFEILVTFTHPARLEGGRFAGMDPGYLTTVPGQRGDFYHRPAIDPQVVAVDEATKDVQSATDLGTIALPLLSTLNFRKPVLNVMGDDDLVFCQLIPCSSPLSPWNAERLLFPQVPSYDSLIVPSTGHNINLHPNAHLFFEKAIEWTRTHFPEQLTG</sequence>
<evidence type="ECO:0000313" key="2">
    <source>
        <dbReference type="EMBL" id="MCH6171980.1"/>
    </source>
</evidence>
<evidence type="ECO:0000313" key="3">
    <source>
        <dbReference type="Proteomes" id="UP001299970"/>
    </source>
</evidence>
<dbReference type="RefSeq" id="WP_241042787.1">
    <property type="nucleotide sequence ID" value="NZ_BAAAJF010000027.1"/>
</dbReference>
<keyword evidence="3" id="KW-1185">Reference proteome</keyword>
<proteinExistence type="predicted"/>
<dbReference type="SUPFAM" id="SSF53474">
    <property type="entry name" value="alpha/beta-Hydrolases"/>
    <property type="match status" value="1"/>
</dbReference>
<evidence type="ECO:0000259" key="1">
    <source>
        <dbReference type="Pfam" id="PF12697"/>
    </source>
</evidence>
<dbReference type="InterPro" id="IPR000073">
    <property type="entry name" value="AB_hydrolase_1"/>
</dbReference>
<dbReference type="EMBL" id="JAKXMK010000053">
    <property type="protein sequence ID" value="MCH6171980.1"/>
    <property type="molecule type" value="Genomic_DNA"/>
</dbReference>
<accession>A0ABS9TTU3</accession>
<dbReference type="Proteomes" id="UP001299970">
    <property type="component" value="Unassembled WGS sequence"/>
</dbReference>
<reference evidence="2 3" key="1">
    <citation type="submission" date="2022-03" db="EMBL/GenBank/DDBJ databases">
        <title>Pseudonocardia alaer sp. nov., a novel actinomycete isolated from reed forest soil.</title>
        <authorList>
            <person name="Wang L."/>
        </authorList>
    </citation>
    <scope>NUCLEOTIDE SEQUENCE [LARGE SCALE GENOMIC DNA]</scope>
    <source>
        <strain evidence="2 3">Y-16303</strain>
    </source>
</reference>
<dbReference type="Gene3D" id="3.40.50.1820">
    <property type="entry name" value="alpha/beta hydrolase"/>
    <property type="match status" value="1"/>
</dbReference>
<dbReference type="InterPro" id="IPR029058">
    <property type="entry name" value="AB_hydrolase_fold"/>
</dbReference>
<feature type="domain" description="AB hydrolase-1" evidence="1">
    <location>
        <begin position="77"/>
        <end position="331"/>
    </location>
</feature>
<protein>
    <submittedName>
        <fullName evidence="2">Alpha/beta hydrolase</fullName>
    </submittedName>
</protein>
<gene>
    <name evidence="2" type="ORF">MMF94_40390</name>
</gene>
<name>A0ABS9TTU3_9PSEU</name>
<keyword evidence="2" id="KW-0378">Hydrolase</keyword>